<dbReference type="Proteomes" id="UP000233551">
    <property type="component" value="Unassembled WGS sequence"/>
</dbReference>
<feature type="compositionally biased region" description="Basic and acidic residues" evidence="1">
    <location>
        <begin position="78"/>
        <end position="90"/>
    </location>
</feature>
<gene>
    <name evidence="2" type="ORF">CRG98_035981</name>
</gene>
<organism evidence="2 3">
    <name type="scientific">Punica granatum</name>
    <name type="common">Pomegranate</name>
    <dbReference type="NCBI Taxonomy" id="22663"/>
    <lineage>
        <taxon>Eukaryota</taxon>
        <taxon>Viridiplantae</taxon>
        <taxon>Streptophyta</taxon>
        <taxon>Embryophyta</taxon>
        <taxon>Tracheophyta</taxon>
        <taxon>Spermatophyta</taxon>
        <taxon>Magnoliopsida</taxon>
        <taxon>eudicotyledons</taxon>
        <taxon>Gunneridae</taxon>
        <taxon>Pentapetalae</taxon>
        <taxon>rosids</taxon>
        <taxon>malvids</taxon>
        <taxon>Myrtales</taxon>
        <taxon>Lythraceae</taxon>
        <taxon>Punica</taxon>
    </lineage>
</organism>
<name>A0A2I0IIS6_PUNGR</name>
<feature type="compositionally biased region" description="Basic and acidic residues" evidence="1">
    <location>
        <begin position="14"/>
        <end position="34"/>
    </location>
</feature>
<feature type="compositionally biased region" description="Low complexity" evidence="1">
    <location>
        <begin position="45"/>
        <end position="54"/>
    </location>
</feature>
<dbReference type="AlphaFoldDB" id="A0A2I0IIS6"/>
<reference evidence="2 3" key="1">
    <citation type="submission" date="2017-11" db="EMBL/GenBank/DDBJ databases">
        <title>De-novo sequencing of pomegranate (Punica granatum L.) genome.</title>
        <authorList>
            <person name="Akparov Z."/>
            <person name="Amiraslanov A."/>
            <person name="Hajiyeva S."/>
            <person name="Abbasov M."/>
            <person name="Kaur K."/>
            <person name="Hamwieh A."/>
            <person name="Solovyev V."/>
            <person name="Salamov A."/>
            <person name="Braich B."/>
            <person name="Kosarev P."/>
            <person name="Mahmoud A."/>
            <person name="Hajiyev E."/>
            <person name="Babayeva S."/>
            <person name="Izzatullayeva V."/>
            <person name="Mammadov A."/>
            <person name="Mammadov A."/>
            <person name="Sharifova S."/>
            <person name="Ojaghi J."/>
            <person name="Eynullazada K."/>
            <person name="Bayramov B."/>
            <person name="Abdulazimova A."/>
            <person name="Shahmuradov I."/>
        </authorList>
    </citation>
    <scope>NUCLEOTIDE SEQUENCE [LARGE SCALE GENOMIC DNA]</scope>
    <source>
        <strain evidence="3">cv. AG2017</strain>
        <tissue evidence="2">Leaf</tissue>
    </source>
</reference>
<accession>A0A2I0IIS6</accession>
<evidence type="ECO:0000313" key="3">
    <source>
        <dbReference type="Proteomes" id="UP000233551"/>
    </source>
</evidence>
<protein>
    <submittedName>
        <fullName evidence="2">Uncharacterized protein</fullName>
    </submittedName>
</protein>
<sequence length="116" mass="12751">MSTPPDEPELQNGVEHEPETEPKPEPVPEHERQPEPTPAPEEEPAATADADPAPGEVESNLPPEIQSGEPENPPPAEEPARPQLKKDEGSRTFTMRELLNGLKTDENEASSPYRRC</sequence>
<dbReference type="EMBL" id="PGOL01003027">
    <property type="protein sequence ID" value="PKI43630.1"/>
    <property type="molecule type" value="Genomic_DNA"/>
</dbReference>
<evidence type="ECO:0000313" key="2">
    <source>
        <dbReference type="EMBL" id="PKI43630.1"/>
    </source>
</evidence>
<keyword evidence="3" id="KW-1185">Reference proteome</keyword>
<proteinExistence type="predicted"/>
<feature type="region of interest" description="Disordered" evidence="1">
    <location>
        <begin position="1"/>
        <end position="93"/>
    </location>
</feature>
<comment type="caution">
    <text evidence="2">The sequence shown here is derived from an EMBL/GenBank/DDBJ whole genome shotgun (WGS) entry which is preliminary data.</text>
</comment>
<evidence type="ECO:0000256" key="1">
    <source>
        <dbReference type="SAM" id="MobiDB-lite"/>
    </source>
</evidence>